<organism evidence="1 2">
    <name type="scientific">Hamiltosporidium tvaerminnensis</name>
    <dbReference type="NCBI Taxonomy" id="1176355"/>
    <lineage>
        <taxon>Eukaryota</taxon>
        <taxon>Fungi</taxon>
        <taxon>Fungi incertae sedis</taxon>
        <taxon>Microsporidia</taxon>
        <taxon>Dubosqiidae</taxon>
        <taxon>Hamiltosporidium</taxon>
    </lineage>
</organism>
<evidence type="ECO:0000313" key="2">
    <source>
        <dbReference type="Proteomes" id="UP000292362"/>
    </source>
</evidence>
<dbReference type="VEuPathDB" id="MicrosporidiaDB:CWI37_0905p0010"/>
<sequence length="508" mass="60292">MILYSLTISDDIKHFDLDKVSFHFSKQVYFSHEMFKKISQEYFKIVNPEIDSYTSFFIKEKENYVSKPYKGLYSEDKIHILVITNVFDLFFSKNIAKNQKSKNLLILFLNTLDINLTFSHSLSKINEFIFYENSIPKPEYKVSEIQDIENLNLIEEIIKNLQHVYQKSSIQDLIFRNKNISETKKDFYIRLFKEDTSNNKVKILEWLNLESKHWEIEGFYNYNGNFNNIALTVKTSNLTLFTYKDTVLDKNIKEIAIHNSKINFSFLADILNINELESLTISFSDIIMKKDTLIRNQSIKYFYFNCLDITDFPLFYRVISMLTGLKKISFRFIDKIEFVAFEISYVYIKELMIYSNSHTKYFVKLLENQSEYTLLRVNSIVNEEFHSNSLKFLFEKYDLCRLKTLYLSDISIGKTDSGAIGGLLYLEKLNIERIILCDIFFSELFCTSKECNIKILWVLKVNINIADLKFISNLNKLKNLIFVGCNIQQITSMYIKMSFIRKFRIKLW</sequence>
<name>A0A4Q9L0C6_9MICR</name>
<comment type="caution">
    <text evidence="1">The sequence shown here is derived from an EMBL/GenBank/DDBJ whole genome shotgun (WGS) entry which is preliminary data.</text>
</comment>
<dbReference type="Proteomes" id="UP000292362">
    <property type="component" value="Unassembled WGS sequence"/>
</dbReference>
<protein>
    <submittedName>
        <fullName evidence="1">Uncharacterized protein</fullName>
    </submittedName>
</protein>
<reference evidence="1 2" key="1">
    <citation type="submission" date="2017-12" db="EMBL/GenBank/DDBJ databases">
        <authorList>
            <person name="Pombert J.-F."/>
            <person name="Haag K.L."/>
            <person name="Ebert D."/>
        </authorList>
    </citation>
    <scope>NUCLEOTIDE SEQUENCE [LARGE SCALE GENOMIC DNA]</scope>
    <source>
        <strain evidence="1">FI-OER-3-3</strain>
    </source>
</reference>
<proteinExistence type="predicted"/>
<dbReference type="SUPFAM" id="SSF52047">
    <property type="entry name" value="RNI-like"/>
    <property type="match status" value="1"/>
</dbReference>
<gene>
    <name evidence="1" type="ORF">CWI37_0905p0010</name>
</gene>
<dbReference type="AlphaFoldDB" id="A0A4Q9L0C6"/>
<evidence type="ECO:0000313" key="1">
    <source>
        <dbReference type="EMBL" id="TBU00778.1"/>
    </source>
</evidence>
<dbReference type="EMBL" id="PITJ01000905">
    <property type="protein sequence ID" value="TBU00778.1"/>
    <property type="molecule type" value="Genomic_DNA"/>
</dbReference>
<accession>A0A4Q9L0C6</accession>